<proteinExistence type="predicted"/>
<dbReference type="AlphaFoldDB" id="A0A838A570"/>
<keyword evidence="6" id="KW-0472">Membrane</keyword>
<dbReference type="InterPro" id="IPR014755">
    <property type="entry name" value="Cu-Rt/internalin_Ig-like"/>
</dbReference>
<name>A0A838A570_9PSEU</name>
<dbReference type="GO" id="GO:0006825">
    <property type="term" value="P:copper ion transport"/>
    <property type="evidence" value="ECO:0007669"/>
    <property type="project" value="InterPro"/>
</dbReference>
<evidence type="ECO:0000256" key="5">
    <source>
        <dbReference type="SAM" id="MobiDB-lite"/>
    </source>
</evidence>
<dbReference type="SUPFAM" id="SSF81296">
    <property type="entry name" value="E set domains"/>
    <property type="match status" value="1"/>
</dbReference>
<dbReference type="GO" id="GO:0005886">
    <property type="term" value="C:plasma membrane"/>
    <property type="evidence" value="ECO:0007669"/>
    <property type="project" value="TreeGrafter"/>
</dbReference>
<dbReference type="EMBL" id="JACCKD010000001">
    <property type="protein sequence ID" value="MBA0124108.1"/>
    <property type="molecule type" value="Genomic_DNA"/>
</dbReference>
<dbReference type="PROSITE" id="PS51257">
    <property type="entry name" value="PROKAR_LIPOPROTEIN"/>
    <property type="match status" value="1"/>
</dbReference>
<feature type="compositionally biased region" description="Low complexity" evidence="5">
    <location>
        <begin position="123"/>
        <end position="135"/>
    </location>
</feature>
<evidence type="ECO:0000256" key="6">
    <source>
        <dbReference type="SAM" id="Phobius"/>
    </source>
</evidence>
<feature type="signal peptide" evidence="7">
    <location>
        <begin position="1"/>
        <end position="27"/>
    </location>
</feature>
<dbReference type="RefSeq" id="WP_180891014.1">
    <property type="nucleotide sequence ID" value="NZ_JACCKD010000001.1"/>
</dbReference>
<gene>
    <name evidence="9" type="ORF">H0B56_00960</name>
</gene>
<dbReference type="InterPro" id="IPR014756">
    <property type="entry name" value="Ig_E-set"/>
</dbReference>
<evidence type="ECO:0000256" key="3">
    <source>
        <dbReference type="ARBA" id="ARBA00022729"/>
    </source>
</evidence>
<keyword evidence="6" id="KW-1133">Transmembrane helix</keyword>
<keyword evidence="4" id="KW-0186">Copper</keyword>
<evidence type="ECO:0000313" key="9">
    <source>
        <dbReference type="EMBL" id="MBA0124108.1"/>
    </source>
</evidence>
<dbReference type="GO" id="GO:0030313">
    <property type="term" value="C:cell envelope"/>
    <property type="evidence" value="ECO:0007669"/>
    <property type="project" value="UniProtKB-SubCell"/>
</dbReference>
<feature type="compositionally biased region" description="Acidic residues" evidence="5">
    <location>
        <begin position="136"/>
        <end position="163"/>
    </location>
</feature>
<evidence type="ECO:0000256" key="1">
    <source>
        <dbReference type="ARBA" id="ARBA00004196"/>
    </source>
</evidence>
<dbReference type="PANTHER" id="PTHR34820:SF4">
    <property type="entry name" value="INNER MEMBRANE PROTEIN YEBZ"/>
    <property type="match status" value="1"/>
</dbReference>
<protein>
    <submittedName>
        <fullName evidence="9">Copper resistance protein CopC</fullName>
    </submittedName>
</protein>
<evidence type="ECO:0000256" key="2">
    <source>
        <dbReference type="ARBA" id="ARBA00022723"/>
    </source>
</evidence>
<feature type="transmembrane region" description="Helical" evidence="6">
    <location>
        <begin position="169"/>
        <end position="188"/>
    </location>
</feature>
<dbReference type="GO" id="GO:0046688">
    <property type="term" value="P:response to copper ion"/>
    <property type="evidence" value="ECO:0007669"/>
    <property type="project" value="InterPro"/>
</dbReference>
<dbReference type="Pfam" id="PF04234">
    <property type="entry name" value="CopC"/>
    <property type="match status" value="1"/>
</dbReference>
<reference evidence="9 10" key="1">
    <citation type="submission" date="2020-07" db="EMBL/GenBank/DDBJ databases">
        <title>Genome of Haloechinothrix sp.</title>
        <authorList>
            <person name="Tang S.-K."/>
            <person name="Yang L."/>
            <person name="Zhu W.-Y."/>
        </authorList>
    </citation>
    <scope>NUCLEOTIDE SEQUENCE [LARGE SCALE GENOMIC DNA]</scope>
    <source>
        <strain evidence="9 10">YIM 98757</strain>
    </source>
</reference>
<keyword evidence="2" id="KW-0479">Metal-binding</keyword>
<accession>A0A838A570</accession>
<keyword evidence="3 7" id="KW-0732">Signal</keyword>
<comment type="subcellular location">
    <subcellularLocation>
        <location evidence="1">Cell envelope</location>
    </subcellularLocation>
</comment>
<evidence type="ECO:0000256" key="7">
    <source>
        <dbReference type="SAM" id="SignalP"/>
    </source>
</evidence>
<feature type="region of interest" description="Disordered" evidence="5">
    <location>
        <begin position="120"/>
        <end position="163"/>
    </location>
</feature>
<evidence type="ECO:0000313" key="10">
    <source>
        <dbReference type="Proteomes" id="UP000582974"/>
    </source>
</evidence>
<keyword evidence="6" id="KW-0812">Transmembrane</keyword>
<evidence type="ECO:0000259" key="8">
    <source>
        <dbReference type="Pfam" id="PF04234"/>
    </source>
</evidence>
<dbReference type="InterPro" id="IPR007348">
    <property type="entry name" value="CopC_dom"/>
</dbReference>
<feature type="chain" id="PRO_5032786901" evidence="7">
    <location>
        <begin position="28"/>
        <end position="195"/>
    </location>
</feature>
<dbReference type="Proteomes" id="UP000582974">
    <property type="component" value="Unassembled WGS sequence"/>
</dbReference>
<dbReference type="PANTHER" id="PTHR34820">
    <property type="entry name" value="INNER MEMBRANE PROTEIN YEBZ"/>
    <property type="match status" value="1"/>
</dbReference>
<sequence>MSAVRTGTLAALVAACAVLGLATPAAAHNVLVSSEPEDGVSLDSSPEAVTLTFDQAVQDSDINQIAVTGPDGEQWVDAPPDVDGNEVSVPLGELGPAGEYVIGYYVLSADGHPVGDEIPFTLTAGEAGTPAAGDPAAEDAGDDGADERENAPGEDPEGAAEDGDSGVGIWVWLVGAGGLLVIGVALALRLGRATG</sequence>
<dbReference type="GO" id="GO:0042597">
    <property type="term" value="C:periplasmic space"/>
    <property type="evidence" value="ECO:0007669"/>
    <property type="project" value="InterPro"/>
</dbReference>
<evidence type="ECO:0000256" key="4">
    <source>
        <dbReference type="ARBA" id="ARBA00023008"/>
    </source>
</evidence>
<comment type="caution">
    <text evidence="9">The sequence shown here is derived from an EMBL/GenBank/DDBJ whole genome shotgun (WGS) entry which is preliminary data.</text>
</comment>
<keyword evidence="10" id="KW-1185">Reference proteome</keyword>
<dbReference type="Gene3D" id="2.60.40.1220">
    <property type="match status" value="1"/>
</dbReference>
<organism evidence="9 10">
    <name type="scientific">Haloechinothrix aidingensis</name>
    <dbReference type="NCBI Taxonomy" id="2752311"/>
    <lineage>
        <taxon>Bacteria</taxon>
        <taxon>Bacillati</taxon>
        <taxon>Actinomycetota</taxon>
        <taxon>Actinomycetes</taxon>
        <taxon>Pseudonocardiales</taxon>
        <taxon>Pseudonocardiaceae</taxon>
        <taxon>Haloechinothrix</taxon>
    </lineage>
</organism>
<dbReference type="GO" id="GO:0005507">
    <property type="term" value="F:copper ion binding"/>
    <property type="evidence" value="ECO:0007669"/>
    <property type="project" value="InterPro"/>
</dbReference>
<feature type="domain" description="CopC" evidence="8">
    <location>
        <begin position="28"/>
        <end position="122"/>
    </location>
</feature>
<dbReference type="InterPro" id="IPR032694">
    <property type="entry name" value="CopC/D"/>
</dbReference>